<dbReference type="EMBL" id="JACXAI010000002">
    <property type="protein sequence ID" value="MBD1379171.1"/>
    <property type="molecule type" value="Genomic_DNA"/>
</dbReference>
<protein>
    <submittedName>
        <fullName evidence="1">Uncharacterized protein</fullName>
    </submittedName>
</protein>
<gene>
    <name evidence="1" type="ORF">IC621_02910</name>
</gene>
<evidence type="ECO:0000313" key="2">
    <source>
        <dbReference type="Proteomes" id="UP000626844"/>
    </source>
</evidence>
<dbReference type="AlphaFoldDB" id="A0A926RVR5"/>
<organism evidence="1 2">
    <name type="scientific">Metabacillus arenae</name>
    <dbReference type="NCBI Taxonomy" id="2771434"/>
    <lineage>
        <taxon>Bacteria</taxon>
        <taxon>Bacillati</taxon>
        <taxon>Bacillota</taxon>
        <taxon>Bacilli</taxon>
        <taxon>Bacillales</taxon>
        <taxon>Bacillaceae</taxon>
        <taxon>Metabacillus</taxon>
    </lineage>
</organism>
<evidence type="ECO:0000313" key="1">
    <source>
        <dbReference type="EMBL" id="MBD1379171.1"/>
    </source>
</evidence>
<dbReference type="Proteomes" id="UP000626844">
    <property type="component" value="Unassembled WGS sequence"/>
</dbReference>
<accession>A0A926RVR5</accession>
<comment type="caution">
    <text evidence="1">The sequence shown here is derived from an EMBL/GenBank/DDBJ whole genome shotgun (WGS) entry which is preliminary data.</text>
</comment>
<reference evidence="1" key="1">
    <citation type="submission" date="2020-09" db="EMBL/GenBank/DDBJ databases">
        <title>A novel bacterium of genus Bacillus, isolated from South China Sea.</title>
        <authorList>
            <person name="Huang H."/>
            <person name="Mo K."/>
            <person name="Hu Y."/>
        </authorList>
    </citation>
    <scope>NUCLEOTIDE SEQUENCE</scope>
    <source>
        <strain evidence="1">IB182487</strain>
    </source>
</reference>
<sequence>MKKVTLSIPLRDTEPVEVKGYEFTLPNGHQVVVHKSINGYGWSVSTKVKGLLMVYGKKTKKEAVQASIEISEKHVDGHYWNKLKEVN</sequence>
<proteinExistence type="predicted"/>
<name>A0A926RVR5_9BACI</name>
<dbReference type="RefSeq" id="WP_191155535.1">
    <property type="nucleotide sequence ID" value="NZ_JACXAI010000002.1"/>
</dbReference>
<keyword evidence="2" id="KW-1185">Reference proteome</keyword>